<dbReference type="EMBL" id="UYSG01010886">
    <property type="protein sequence ID" value="VDL59214.1"/>
    <property type="molecule type" value="Genomic_DNA"/>
</dbReference>
<evidence type="ECO:0000256" key="7">
    <source>
        <dbReference type="PIRSR" id="PIRSR005902-1"/>
    </source>
</evidence>
<evidence type="ECO:0000256" key="3">
    <source>
        <dbReference type="ARBA" id="ARBA00022723"/>
    </source>
</evidence>
<gene>
    <name evidence="8" type="ORF">HDID_LOCUS6896</name>
</gene>
<dbReference type="GO" id="GO:0005829">
    <property type="term" value="C:cytosol"/>
    <property type="evidence" value="ECO:0007669"/>
    <property type="project" value="TreeGrafter"/>
</dbReference>
<dbReference type="STRING" id="6216.A0A0R3SPJ9"/>
<feature type="binding site" evidence="7">
    <location>
        <position position="162"/>
    </location>
    <ligand>
        <name>a divalent metal cation</name>
        <dbReference type="ChEBI" id="CHEBI:60240"/>
        <label>2</label>
    </ligand>
</feature>
<dbReference type="InterPro" id="IPR001130">
    <property type="entry name" value="TatD-like"/>
</dbReference>
<keyword evidence="3 7" id="KW-0479">Metal-binding</keyword>
<dbReference type="InterPro" id="IPR050891">
    <property type="entry name" value="TatD-type_Hydrolase"/>
</dbReference>
<protein>
    <recommendedName>
        <fullName evidence="5">Deoxyribonuclease TATDN1</fullName>
    </recommendedName>
</protein>
<dbReference type="GO" id="GO:0008296">
    <property type="term" value="F:3'-5'-DNA exonuclease activity"/>
    <property type="evidence" value="ECO:0007669"/>
    <property type="project" value="TreeGrafter"/>
</dbReference>
<evidence type="ECO:0000256" key="1">
    <source>
        <dbReference type="ARBA" id="ARBA00009275"/>
    </source>
</evidence>
<comment type="function">
    <text evidence="6">Deoxyribonuclease which catalyzes (in vitro) the decatenation of kinetoplast DNA, which are circular DNA catenated to each other, producing linear DNA molecules. Plays an important role in chromosomal segregation and cell cycle progression during eye development probably via its DNA decatenation activity.</text>
</comment>
<keyword evidence="4" id="KW-0378">Hydrolase</keyword>
<dbReference type="AlphaFoldDB" id="A0A0R3SPJ9"/>
<evidence type="ECO:0000256" key="4">
    <source>
        <dbReference type="ARBA" id="ARBA00022801"/>
    </source>
</evidence>
<evidence type="ECO:0000313" key="10">
    <source>
        <dbReference type="WBParaSite" id="HDID_0000689801-mRNA-1"/>
    </source>
</evidence>
<dbReference type="PANTHER" id="PTHR10060:SF15">
    <property type="entry name" value="DEOXYRIBONUCLEASE TATDN1"/>
    <property type="match status" value="1"/>
</dbReference>
<proteinExistence type="inferred from homology"/>
<feature type="binding site" evidence="7">
    <location>
        <position position="246"/>
    </location>
    <ligand>
        <name>a divalent metal cation</name>
        <dbReference type="ChEBI" id="CHEBI:60240"/>
        <label>1</label>
    </ligand>
</feature>
<evidence type="ECO:0000256" key="2">
    <source>
        <dbReference type="ARBA" id="ARBA00022722"/>
    </source>
</evidence>
<dbReference type="Proteomes" id="UP000274504">
    <property type="component" value="Unassembled WGS sequence"/>
</dbReference>
<dbReference type="CDD" id="cd01310">
    <property type="entry name" value="TatD_DNAse"/>
    <property type="match status" value="1"/>
</dbReference>
<dbReference type="Pfam" id="PF01026">
    <property type="entry name" value="TatD_DNase"/>
    <property type="match status" value="1"/>
</dbReference>
<name>A0A0R3SPJ9_HYMDI</name>
<dbReference type="PANTHER" id="PTHR10060">
    <property type="entry name" value="TATD FAMILY DEOXYRIBONUCLEASE"/>
    <property type="match status" value="1"/>
</dbReference>
<accession>A0A0R3SPJ9</accession>
<dbReference type="PIRSF" id="PIRSF005902">
    <property type="entry name" value="DNase_TatD"/>
    <property type="match status" value="1"/>
</dbReference>
<dbReference type="OrthoDB" id="6079689at2759"/>
<evidence type="ECO:0000313" key="9">
    <source>
        <dbReference type="Proteomes" id="UP000274504"/>
    </source>
</evidence>
<keyword evidence="2" id="KW-0540">Nuclease</keyword>
<dbReference type="GO" id="GO:0046872">
    <property type="term" value="F:metal ion binding"/>
    <property type="evidence" value="ECO:0007669"/>
    <property type="project" value="UniProtKB-KW"/>
</dbReference>
<reference evidence="8 9" key="2">
    <citation type="submission" date="2018-11" db="EMBL/GenBank/DDBJ databases">
        <authorList>
            <consortium name="Pathogen Informatics"/>
        </authorList>
    </citation>
    <scope>NUCLEOTIDE SEQUENCE [LARGE SCALE GENOMIC DNA]</scope>
</reference>
<evidence type="ECO:0000313" key="8">
    <source>
        <dbReference type="EMBL" id="VDL59214.1"/>
    </source>
</evidence>
<dbReference type="InterPro" id="IPR032466">
    <property type="entry name" value="Metal_Hydrolase"/>
</dbReference>
<dbReference type="InterPro" id="IPR018228">
    <property type="entry name" value="DNase_TatD-rel_CS"/>
</dbReference>
<dbReference type="Gene3D" id="3.20.20.140">
    <property type="entry name" value="Metal-dependent hydrolases"/>
    <property type="match status" value="1"/>
</dbReference>
<dbReference type="WBParaSite" id="HDID_0000689801-mRNA-1">
    <property type="protein sequence ID" value="HDID_0000689801-mRNA-1"/>
    <property type="gene ID" value="HDID_0000689801"/>
</dbReference>
<dbReference type="PROSITE" id="PS01091">
    <property type="entry name" value="TATD_3"/>
    <property type="match status" value="1"/>
</dbReference>
<feature type="binding site" evidence="7">
    <location>
        <position position="189"/>
    </location>
    <ligand>
        <name>a divalent metal cation</name>
        <dbReference type="ChEBI" id="CHEBI:60240"/>
        <label>2</label>
    </ligand>
</feature>
<organism evidence="10">
    <name type="scientific">Hymenolepis diminuta</name>
    <name type="common">Rat tapeworm</name>
    <dbReference type="NCBI Taxonomy" id="6216"/>
    <lineage>
        <taxon>Eukaryota</taxon>
        <taxon>Metazoa</taxon>
        <taxon>Spiralia</taxon>
        <taxon>Lophotrochozoa</taxon>
        <taxon>Platyhelminthes</taxon>
        <taxon>Cestoda</taxon>
        <taxon>Eucestoda</taxon>
        <taxon>Cyclophyllidea</taxon>
        <taxon>Hymenolepididae</taxon>
        <taxon>Hymenolepis</taxon>
    </lineage>
</organism>
<comment type="similarity">
    <text evidence="1">Belongs to the metallo-dependent hydrolases superfamily. TatD-type hydrolase family.</text>
</comment>
<evidence type="ECO:0000256" key="6">
    <source>
        <dbReference type="ARBA" id="ARBA00045223"/>
    </source>
</evidence>
<feature type="binding site" evidence="7">
    <location>
        <position position="111"/>
    </location>
    <ligand>
        <name>a divalent metal cation</name>
        <dbReference type="ChEBI" id="CHEBI:60240"/>
        <label>1</label>
    </ligand>
</feature>
<dbReference type="SUPFAM" id="SSF51556">
    <property type="entry name" value="Metallo-dependent hydrolases"/>
    <property type="match status" value="1"/>
</dbReference>
<reference evidence="10" key="1">
    <citation type="submission" date="2017-02" db="UniProtKB">
        <authorList>
            <consortium name="WormBaseParasite"/>
        </authorList>
    </citation>
    <scope>IDENTIFICATION</scope>
</reference>
<dbReference type="PROSITE" id="PS01090">
    <property type="entry name" value="TATD_2"/>
    <property type="match status" value="1"/>
</dbReference>
<evidence type="ECO:0000256" key="5">
    <source>
        <dbReference type="ARBA" id="ARBA00039767"/>
    </source>
</evidence>
<sequence length="323" mass="36606">MAVRRFIDIGANLTDSMFSGFYNGSQKHQADLNQVLSRAFQFGLEKIIVTAGCMKDIAAAKVLCSSDSRLFYTVGCHPTHCNEFASSPDQYYDDLKKSVLEDVPKVVAIGECGLDYDRYVLDLYVPRICFPREHFCPRDIQLPYFKKQLCLASEMKLPLFLHCRNAFEDFVDCVKKHVEEHGLIQGVVHTFDGSKSQAKEILDMGFYVGFNGCSLKTKENLEVRFSVVSVFVVASIPQDRILLETDAPWCDIRPTHAGFQYITTKFERKKPNKWSLEFMVAGRNEPANIVQVLEVVAGARDESLDELAKAAYENTLKVFPRLL</sequence>